<accession>A0ABQ8IR92</accession>
<protein>
    <submittedName>
        <fullName evidence="1">Uncharacterized protein</fullName>
    </submittedName>
</protein>
<evidence type="ECO:0000313" key="1">
    <source>
        <dbReference type="EMBL" id="KAH9412620.1"/>
    </source>
</evidence>
<sequence length="63" mass="7570">MLRKKNYERFPIRFSSLSLAFAPHNRQMNDLLTMFKNVIMLEFALQHEAFFEGIQFNTFVAIR</sequence>
<comment type="caution">
    <text evidence="1">The sequence shown here is derived from an EMBL/GenBank/DDBJ whole genome shotgun (WGS) entry which is preliminary data.</text>
</comment>
<organism evidence="1 2">
    <name type="scientific">Dermatophagoides pteronyssinus</name>
    <name type="common">European house dust mite</name>
    <dbReference type="NCBI Taxonomy" id="6956"/>
    <lineage>
        <taxon>Eukaryota</taxon>
        <taxon>Metazoa</taxon>
        <taxon>Ecdysozoa</taxon>
        <taxon>Arthropoda</taxon>
        <taxon>Chelicerata</taxon>
        <taxon>Arachnida</taxon>
        <taxon>Acari</taxon>
        <taxon>Acariformes</taxon>
        <taxon>Sarcoptiformes</taxon>
        <taxon>Astigmata</taxon>
        <taxon>Psoroptidia</taxon>
        <taxon>Analgoidea</taxon>
        <taxon>Pyroglyphidae</taxon>
        <taxon>Dermatophagoidinae</taxon>
        <taxon>Dermatophagoides</taxon>
    </lineage>
</organism>
<gene>
    <name evidence="1" type="ORF">DERP_006583</name>
</gene>
<evidence type="ECO:0000313" key="2">
    <source>
        <dbReference type="Proteomes" id="UP000887458"/>
    </source>
</evidence>
<name>A0ABQ8IR92_DERPT</name>
<reference evidence="1 2" key="2">
    <citation type="journal article" date="2022" name="Mol. Biol. Evol.">
        <title>Comparative Genomics Reveals Insights into the Divergent Evolution of Astigmatic Mites and Household Pest Adaptations.</title>
        <authorList>
            <person name="Xiong Q."/>
            <person name="Wan A.T."/>
            <person name="Liu X."/>
            <person name="Fung C.S."/>
            <person name="Xiao X."/>
            <person name="Malainual N."/>
            <person name="Hou J."/>
            <person name="Wang L."/>
            <person name="Wang M."/>
            <person name="Yang K.Y."/>
            <person name="Cui Y."/>
            <person name="Leung E.L."/>
            <person name="Nong W."/>
            <person name="Shin S.K."/>
            <person name="Au S.W."/>
            <person name="Jeong K.Y."/>
            <person name="Chew F.T."/>
            <person name="Hui J.H."/>
            <person name="Leung T.F."/>
            <person name="Tungtrongchitr A."/>
            <person name="Zhong N."/>
            <person name="Liu Z."/>
            <person name="Tsui S.K."/>
        </authorList>
    </citation>
    <scope>NUCLEOTIDE SEQUENCE [LARGE SCALE GENOMIC DNA]</scope>
    <source>
        <strain evidence="1">Derp</strain>
    </source>
</reference>
<reference evidence="1 2" key="1">
    <citation type="journal article" date="2018" name="J. Allergy Clin. Immunol.">
        <title>High-quality assembly of Dermatophagoides pteronyssinus genome and transcriptome reveals a wide range of novel allergens.</title>
        <authorList>
            <person name="Liu X.Y."/>
            <person name="Yang K.Y."/>
            <person name="Wang M.Q."/>
            <person name="Kwok J.S."/>
            <person name="Zeng X."/>
            <person name="Yang Z."/>
            <person name="Xiao X.J."/>
            <person name="Lau C.P."/>
            <person name="Li Y."/>
            <person name="Huang Z.M."/>
            <person name="Ba J.G."/>
            <person name="Yim A.K."/>
            <person name="Ouyang C.Y."/>
            <person name="Ngai S.M."/>
            <person name="Chan T.F."/>
            <person name="Leung E.L."/>
            <person name="Liu L."/>
            <person name="Liu Z.G."/>
            <person name="Tsui S.K."/>
        </authorList>
    </citation>
    <scope>NUCLEOTIDE SEQUENCE [LARGE SCALE GENOMIC DNA]</scope>
    <source>
        <strain evidence="1">Derp</strain>
    </source>
</reference>
<keyword evidence="2" id="KW-1185">Reference proteome</keyword>
<proteinExistence type="predicted"/>
<dbReference type="Proteomes" id="UP000887458">
    <property type="component" value="Unassembled WGS sequence"/>
</dbReference>
<dbReference type="EMBL" id="NJHN03000129">
    <property type="protein sequence ID" value="KAH9412620.1"/>
    <property type="molecule type" value="Genomic_DNA"/>
</dbReference>